<dbReference type="EMBL" id="JACSCY010000004">
    <property type="protein sequence ID" value="MBC6610873.1"/>
    <property type="molecule type" value="Genomic_DNA"/>
</dbReference>
<dbReference type="InterPro" id="IPR008969">
    <property type="entry name" value="CarboxyPept-like_regulatory"/>
</dbReference>
<evidence type="ECO:0000256" key="1">
    <source>
        <dbReference type="SAM" id="SignalP"/>
    </source>
</evidence>
<dbReference type="SUPFAM" id="SSF49464">
    <property type="entry name" value="Carboxypeptidase regulatory domain-like"/>
    <property type="match status" value="1"/>
</dbReference>
<feature type="chain" id="PRO_5047054789" evidence="1">
    <location>
        <begin position="33"/>
        <end position="412"/>
    </location>
</feature>
<dbReference type="Proteomes" id="UP000622017">
    <property type="component" value="Unassembled WGS sequence"/>
</dbReference>
<gene>
    <name evidence="2" type="ORF">H8B15_08055</name>
</gene>
<evidence type="ECO:0000313" key="2">
    <source>
        <dbReference type="EMBL" id="MBC6610873.1"/>
    </source>
</evidence>
<feature type="signal peptide" evidence="1">
    <location>
        <begin position="1"/>
        <end position="32"/>
    </location>
</feature>
<comment type="caution">
    <text evidence="2">The sequence shown here is derived from an EMBL/GenBank/DDBJ whole genome shotgun (WGS) entry which is preliminary data.</text>
</comment>
<organism evidence="2 3">
    <name type="scientific">Hymenobacter citatus</name>
    <dbReference type="NCBI Taxonomy" id="2763506"/>
    <lineage>
        <taxon>Bacteria</taxon>
        <taxon>Pseudomonadati</taxon>
        <taxon>Bacteroidota</taxon>
        <taxon>Cytophagia</taxon>
        <taxon>Cytophagales</taxon>
        <taxon>Hymenobacteraceae</taxon>
        <taxon>Hymenobacter</taxon>
    </lineage>
</organism>
<dbReference type="RefSeq" id="WP_187319148.1">
    <property type="nucleotide sequence ID" value="NZ_JACSCY010000004.1"/>
</dbReference>
<dbReference type="Pfam" id="PF13715">
    <property type="entry name" value="CarbopepD_reg_2"/>
    <property type="match status" value="1"/>
</dbReference>
<sequence>MAIPTNFSAATARLLALAGFFLLLLGSSTAQAQYQLRGSVLDKDTKEPIPFVSIGIPGTSLGTASNAEGQFFLNLPSLPQRVIFSEIGHLRDTLVVTSTQKPFEVLLGSATITLPEVKVGSYAFQLVDRAYRHMADNYDTKFYGKAYYRQVTRIGAEPTELQEMIWNVKSNNARIEGTTTTQGRFAAKQALLNFTNFSFNTKGYGLYNPNADSTVSLALLSPNAVKNYYVELQGILEKGDANVAEISFETRPEVEGYQANGTVWIDTDTYKVVRFTITSPNYTSASQNPTYKLKNTLLTFDLSFQNTPDPVSPLDYMKVKLTADVLRPGTPITKLDVSSFTFFYDTSRKPTGIAYERGTLDEKDRETIRQAKYDPEFWANNPVVQRTPVEDEVIKSFEQKGAFGTTIKPKRK</sequence>
<reference evidence="2 3" key="1">
    <citation type="submission" date="2020-08" db="EMBL/GenBank/DDBJ databases">
        <title>Hymenobacter sp.</title>
        <authorList>
            <person name="Kim M.K."/>
        </authorList>
    </citation>
    <scope>NUCLEOTIDE SEQUENCE [LARGE SCALE GENOMIC DNA]</scope>
    <source>
        <strain evidence="2 3">BT507</strain>
    </source>
</reference>
<name>A0ABR7MJZ2_9BACT</name>
<accession>A0ABR7MJZ2</accession>
<keyword evidence="1" id="KW-0732">Signal</keyword>
<proteinExistence type="predicted"/>
<dbReference type="Gene3D" id="2.60.40.1120">
    <property type="entry name" value="Carboxypeptidase-like, regulatory domain"/>
    <property type="match status" value="1"/>
</dbReference>
<evidence type="ECO:0000313" key="3">
    <source>
        <dbReference type="Proteomes" id="UP000622017"/>
    </source>
</evidence>
<protein>
    <submittedName>
        <fullName evidence="2">Carboxypeptidase-like regulatory domain-containing protein</fullName>
    </submittedName>
</protein>
<keyword evidence="3" id="KW-1185">Reference proteome</keyword>